<evidence type="ECO:0000313" key="6">
    <source>
        <dbReference type="WBParaSite" id="jg997.2"/>
    </source>
</evidence>
<dbReference type="Proteomes" id="UP000887574">
    <property type="component" value="Unplaced"/>
</dbReference>
<reference evidence="6" key="1">
    <citation type="submission" date="2022-11" db="UniProtKB">
        <authorList>
            <consortium name="WormBaseParasite"/>
        </authorList>
    </citation>
    <scope>IDENTIFICATION</scope>
</reference>
<feature type="transmembrane region" description="Helical" evidence="3">
    <location>
        <begin position="469"/>
        <end position="488"/>
    </location>
</feature>
<dbReference type="InterPro" id="IPR036259">
    <property type="entry name" value="MFS_trans_sf"/>
</dbReference>
<feature type="transmembrane region" description="Helical" evidence="3">
    <location>
        <begin position="346"/>
        <end position="365"/>
    </location>
</feature>
<keyword evidence="3" id="KW-0472">Membrane</keyword>
<dbReference type="GO" id="GO:0022857">
    <property type="term" value="F:transmembrane transporter activity"/>
    <property type="evidence" value="ECO:0007669"/>
    <property type="project" value="InterPro"/>
</dbReference>
<dbReference type="AlphaFoldDB" id="A0A915EUJ3"/>
<proteinExistence type="predicted"/>
<protein>
    <submittedName>
        <fullName evidence="6">Major facilitator superfamily (MFS) profile domain-containing protein</fullName>
    </submittedName>
</protein>
<feature type="transmembrane region" description="Helical" evidence="3">
    <location>
        <begin position="432"/>
        <end position="449"/>
    </location>
</feature>
<evidence type="ECO:0000256" key="2">
    <source>
        <dbReference type="SAM" id="MobiDB-lite"/>
    </source>
</evidence>
<dbReference type="GO" id="GO:0016020">
    <property type="term" value="C:membrane"/>
    <property type="evidence" value="ECO:0007669"/>
    <property type="project" value="UniProtKB-SubCell"/>
</dbReference>
<dbReference type="PANTHER" id="PTHR45757:SF23">
    <property type="entry name" value="MAJOR FACILITATOR SUPERFAMILY (MFS) PROFILE DOMAIN-CONTAINING PROTEIN"/>
    <property type="match status" value="1"/>
</dbReference>
<feature type="transmembrane region" description="Helical" evidence="3">
    <location>
        <begin position="227"/>
        <end position="247"/>
    </location>
</feature>
<dbReference type="InterPro" id="IPR011701">
    <property type="entry name" value="MFS"/>
</dbReference>
<evidence type="ECO:0000256" key="1">
    <source>
        <dbReference type="ARBA" id="ARBA00004141"/>
    </source>
</evidence>
<accession>A0A915EUJ3</accession>
<keyword evidence="3" id="KW-1133">Transmembrane helix</keyword>
<dbReference type="PANTHER" id="PTHR45757">
    <property type="entry name" value="PROTEIN CBG23364-RELATED"/>
    <property type="match status" value="1"/>
</dbReference>
<evidence type="ECO:0000313" key="5">
    <source>
        <dbReference type="Proteomes" id="UP000887574"/>
    </source>
</evidence>
<keyword evidence="5" id="KW-1185">Reference proteome</keyword>
<dbReference type="WBParaSite" id="jg997.2">
    <property type="protein sequence ID" value="jg997.2"/>
    <property type="gene ID" value="jg997"/>
</dbReference>
<feature type="compositionally biased region" description="Polar residues" evidence="2">
    <location>
        <begin position="101"/>
        <end position="123"/>
    </location>
</feature>
<feature type="domain" description="Major facilitator superfamily (MFS) profile" evidence="4">
    <location>
        <begin position="153"/>
        <end position="515"/>
    </location>
</feature>
<dbReference type="SUPFAM" id="SSF103473">
    <property type="entry name" value="MFS general substrate transporter"/>
    <property type="match status" value="1"/>
</dbReference>
<evidence type="ECO:0000256" key="3">
    <source>
        <dbReference type="SAM" id="Phobius"/>
    </source>
</evidence>
<feature type="compositionally biased region" description="Polar residues" evidence="2">
    <location>
        <begin position="67"/>
        <end position="80"/>
    </location>
</feature>
<feature type="transmembrane region" description="Helical" evidence="3">
    <location>
        <begin position="254"/>
        <end position="270"/>
    </location>
</feature>
<feature type="region of interest" description="Disordered" evidence="2">
    <location>
        <begin position="67"/>
        <end position="125"/>
    </location>
</feature>
<dbReference type="PROSITE" id="PS50850">
    <property type="entry name" value="MFS"/>
    <property type="match status" value="1"/>
</dbReference>
<evidence type="ECO:0000259" key="4">
    <source>
        <dbReference type="PROSITE" id="PS50850"/>
    </source>
</evidence>
<name>A0A915EUJ3_9BILA</name>
<sequence>MEPKKEMDENGDQQMDEVVISEAEPQAELSPESTSPPTPTAAVVKSGQLEAWILKLVKQLHSTTCRINTPKTTSNTQIVEPSSEENGEEGGRKARKKLGQHANNNNNVTAQPDPNQLTTTSGKSLKRGWSRRMISTISNKVGQRRKKRKMVETIVYLATRMFADSLHHNDHLYPVPFLYSQQYPHFQLYLHLYGRDRPDNYTTLTEAELQASGYRPDLDYSSTQRSALFMAVAVGALLAVFPLTIALNKFGSRLVFGILGYISACSTYLIPISANIGFPCILLMRVIQGVGFSACLPVMGSITSHWSTLKQNGIFIAILSSFLQIAPIFTMPISGELCTSSLGWPAVYYLHGTVCVFLFTLFILYHRNTPNKHPLIQRTELTKMMFGKVPSTVDLEGRGSLKSSFRQFHGHTIVSTIHAYLYQQGALFAYRADWYGSAISPVIMFFIKLLAGQSSDRITFISDQVKLRIYNTLSMGLMGFFFIVLGMLDPVNQKSLCLVVLITSTCILASILVVF</sequence>
<feature type="transmembrane region" description="Helical" evidence="3">
    <location>
        <begin position="314"/>
        <end position="334"/>
    </location>
</feature>
<feature type="region of interest" description="Disordered" evidence="2">
    <location>
        <begin position="1"/>
        <end position="41"/>
    </location>
</feature>
<dbReference type="InterPro" id="IPR020846">
    <property type="entry name" value="MFS_dom"/>
</dbReference>
<dbReference type="Pfam" id="PF07690">
    <property type="entry name" value="MFS_1"/>
    <property type="match status" value="1"/>
</dbReference>
<feature type="transmembrane region" description="Helical" evidence="3">
    <location>
        <begin position="495"/>
        <end position="514"/>
    </location>
</feature>
<dbReference type="Gene3D" id="1.20.1250.20">
    <property type="entry name" value="MFS general substrate transporter like domains"/>
    <property type="match status" value="1"/>
</dbReference>
<feature type="transmembrane region" description="Helical" evidence="3">
    <location>
        <begin position="276"/>
        <end position="302"/>
    </location>
</feature>
<organism evidence="5 6">
    <name type="scientific">Ditylenchus dipsaci</name>
    <dbReference type="NCBI Taxonomy" id="166011"/>
    <lineage>
        <taxon>Eukaryota</taxon>
        <taxon>Metazoa</taxon>
        <taxon>Ecdysozoa</taxon>
        <taxon>Nematoda</taxon>
        <taxon>Chromadorea</taxon>
        <taxon>Rhabditida</taxon>
        <taxon>Tylenchina</taxon>
        <taxon>Tylenchomorpha</taxon>
        <taxon>Sphaerularioidea</taxon>
        <taxon>Anguinidae</taxon>
        <taxon>Anguininae</taxon>
        <taxon>Ditylenchus</taxon>
    </lineage>
</organism>
<comment type="subcellular location">
    <subcellularLocation>
        <location evidence="1">Membrane</location>
        <topology evidence="1">Multi-pass membrane protein</topology>
    </subcellularLocation>
</comment>
<keyword evidence="3" id="KW-0812">Transmembrane</keyword>